<comment type="caution">
    <text evidence="1">The sequence shown here is derived from an EMBL/GenBank/DDBJ whole genome shotgun (WGS) entry which is preliminary data.</text>
</comment>
<name>B0N8J9_9FIRM</name>
<sequence>MKTIMVYQCELDKEIKMELYGKLRYIGKSFGVDGLTNNQVYDCVGVDSGMLRIVDDSEEDYLYPTARPKAAYDHEYEGGRWEVVEIYNDALRKELELYG</sequence>
<reference evidence="1" key="1">
    <citation type="submission" date="2007-11" db="EMBL/GenBank/DDBJ databases">
        <authorList>
            <person name="Fulton L."/>
            <person name="Clifton S."/>
            <person name="Fulton B."/>
            <person name="Xu J."/>
            <person name="Minx P."/>
            <person name="Pepin K.H."/>
            <person name="Johnson M."/>
            <person name="Thiruvilangam P."/>
            <person name="Bhonagiri V."/>
            <person name="Nash W.E."/>
            <person name="Mardis E.R."/>
            <person name="Wilson R.K."/>
        </authorList>
    </citation>
    <scope>NUCLEOTIDE SEQUENCE [LARGE SCALE GENOMIC DNA]</scope>
    <source>
        <strain evidence="1">DSM 1402</strain>
    </source>
</reference>
<dbReference type="Proteomes" id="UP000005798">
    <property type="component" value="Unassembled WGS sequence"/>
</dbReference>
<dbReference type="RefSeq" id="WP_003539116.1">
    <property type="nucleotide sequence ID" value="NZ_CAXTKX010000020.1"/>
</dbReference>
<evidence type="ECO:0000313" key="2">
    <source>
        <dbReference type="Proteomes" id="UP000005798"/>
    </source>
</evidence>
<keyword evidence="2" id="KW-1185">Reference proteome</keyword>
<dbReference type="eggNOG" id="ENOG5033C70">
    <property type="taxonomic scope" value="Bacteria"/>
</dbReference>
<evidence type="ECO:0000313" key="1">
    <source>
        <dbReference type="EMBL" id="EDS18137.1"/>
    </source>
</evidence>
<dbReference type="EMBL" id="ABFX02000008">
    <property type="protein sequence ID" value="EDS18137.1"/>
    <property type="molecule type" value="Genomic_DNA"/>
</dbReference>
<reference evidence="1" key="2">
    <citation type="submission" date="2014-06" db="EMBL/GenBank/DDBJ databases">
        <title>Draft genome sequence of Clostridium ramosum(DSM 1402).</title>
        <authorList>
            <person name="Sudarsanam P."/>
            <person name="Ley R."/>
            <person name="Guruge J."/>
            <person name="Turnbaugh P.J."/>
            <person name="Mahowald M."/>
            <person name="Liep D."/>
            <person name="Gordon J."/>
        </authorList>
    </citation>
    <scope>NUCLEOTIDE SEQUENCE</scope>
    <source>
        <strain evidence="1">DSM 1402</strain>
    </source>
</reference>
<protein>
    <submittedName>
        <fullName evidence="1">Uncharacterized protein</fullName>
    </submittedName>
</protein>
<proteinExistence type="predicted"/>
<organism evidence="1 2">
    <name type="scientific">Thomasclavelia ramosa DSM 1402</name>
    <dbReference type="NCBI Taxonomy" id="445974"/>
    <lineage>
        <taxon>Bacteria</taxon>
        <taxon>Bacillati</taxon>
        <taxon>Bacillota</taxon>
        <taxon>Erysipelotrichia</taxon>
        <taxon>Erysipelotrichales</taxon>
        <taxon>Coprobacillaceae</taxon>
        <taxon>Thomasclavelia</taxon>
    </lineage>
</organism>
<gene>
    <name evidence="1" type="ORF">CLORAM_02933</name>
</gene>
<dbReference type="AlphaFoldDB" id="B0N8J9"/>
<dbReference type="HOGENOM" id="CLU_181362_0_0_9"/>
<accession>B0N8J9</accession>